<dbReference type="GO" id="GO:0008360">
    <property type="term" value="P:regulation of cell shape"/>
    <property type="evidence" value="ECO:0007669"/>
    <property type="project" value="UniProtKB-KW"/>
</dbReference>
<dbReference type="InterPro" id="IPR012338">
    <property type="entry name" value="Beta-lactam/transpept-like"/>
</dbReference>
<evidence type="ECO:0000313" key="19">
    <source>
        <dbReference type="Proteomes" id="UP000076927"/>
    </source>
</evidence>
<evidence type="ECO:0000256" key="10">
    <source>
        <dbReference type="ARBA" id="ARBA00022984"/>
    </source>
</evidence>
<dbReference type="InterPro" id="IPR001967">
    <property type="entry name" value="Peptidase_S11_N"/>
</dbReference>
<dbReference type="InterPro" id="IPR012907">
    <property type="entry name" value="Peptidase_S11_C"/>
</dbReference>
<dbReference type="GO" id="GO:0009252">
    <property type="term" value="P:peptidoglycan biosynthetic process"/>
    <property type="evidence" value="ECO:0007669"/>
    <property type="project" value="UniProtKB-UniPathway"/>
</dbReference>
<evidence type="ECO:0000256" key="13">
    <source>
        <dbReference type="PIRSR" id="PIRSR618044-1"/>
    </source>
</evidence>
<evidence type="ECO:0000256" key="1">
    <source>
        <dbReference type="ARBA" id="ARBA00003217"/>
    </source>
</evidence>
<feature type="domain" description="Peptidase S11 D-Ala-D-Ala carboxypeptidase A C-terminal" evidence="17">
    <location>
        <begin position="303"/>
        <end position="398"/>
    </location>
</feature>
<name>A0A172TP15_9BACL</name>
<keyword evidence="8" id="KW-0378">Hydrolase</keyword>
<evidence type="ECO:0000313" key="18">
    <source>
        <dbReference type="EMBL" id="ANE48760.1"/>
    </source>
</evidence>
<feature type="binding site" evidence="14">
    <location>
        <position position="253"/>
    </location>
    <ligand>
        <name>substrate</name>
    </ligand>
</feature>
<dbReference type="STRING" id="1178515.SY83_06285"/>
<dbReference type="PRINTS" id="PR00725">
    <property type="entry name" value="DADACBPTASE1"/>
</dbReference>
<dbReference type="GO" id="GO:0006508">
    <property type="term" value="P:proteolysis"/>
    <property type="evidence" value="ECO:0007669"/>
    <property type="project" value="UniProtKB-KW"/>
</dbReference>
<dbReference type="Pfam" id="PF07943">
    <property type="entry name" value="PBP5_C"/>
    <property type="match status" value="1"/>
</dbReference>
<dbReference type="EC" id="3.4.16.4" evidence="4"/>
<proteinExistence type="inferred from homology"/>
<dbReference type="InterPro" id="IPR015956">
    <property type="entry name" value="Peniciliin-bd_prot_C_sf"/>
</dbReference>
<evidence type="ECO:0000256" key="15">
    <source>
        <dbReference type="RuleBase" id="RU004016"/>
    </source>
</evidence>
<dbReference type="Proteomes" id="UP000076927">
    <property type="component" value="Chromosome"/>
</dbReference>
<evidence type="ECO:0000256" key="16">
    <source>
        <dbReference type="SAM" id="SignalP"/>
    </source>
</evidence>
<feature type="active site" evidence="13">
    <location>
        <position position="123"/>
    </location>
</feature>
<comment type="function">
    <text evidence="1">Removes C-terminal D-alanyl residues from sugar-peptide cell wall precursors.</text>
</comment>
<evidence type="ECO:0000256" key="3">
    <source>
        <dbReference type="ARBA" id="ARBA00007164"/>
    </source>
</evidence>
<comment type="catalytic activity">
    <reaction evidence="12">
        <text>Preferential cleavage: (Ac)2-L-Lys-D-Ala-|-D-Ala. Also transpeptidation of peptidyl-alanyl moieties that are N-acyl substituents of D-alanine.</text>
        <dbReference type="EC" id="3.4.16.4"/>
    </reaction>
</comment>
<dbReference type="Pfam" id="PF00768">
    <property type="entry name" value="Peptidase_S11"/>
    <property type="match status" value="1"/>
</dbReference>
<dbReference type="SUPFAM" id="SSF56601">
    <property type="entry name" value="beta-lactamase/transpeptidase-like"/>
    <property type="match status" value="1"/>
</dbReference>
<dbReference type="SUPFAM" id="SSF69189">
    <property type="entry name" value="Penicillin-binding protein associated domain"/>
    <property type="match status" value="1"/>
</dbReference>
<dbReference type="GO" id="GO:0071555">
    <property type="term" value="P:cell wall organization"/>
    <property type="evidence" value="ECO:0007669"/>
    <property type="project" value="UniProtKB-KW"/>
</dbReference>
<accession>A0A172TP15</accession>
<evidence type="ECO:0000256" key="8">
    <source>
        <dbReference type="ARBA" id="ARBA00022801"/>
    </source>
</evidence>
<dbReference type="PATRIC" id="fig|1178515.4.peg.1260"/>
<protein>
    <recommendedName>
        <fullName evidence="4">serine-type D-Ala-D-Ala carboxypeptidase</fullName>
        <ecNumber evidence="4">3.4.16.4</ecNumber>
    </recommendedName>
</protein>
<dbReference type="AlphaFoldDB" id="A0A172TP15"/>
<keyword evidence="19" id="KW-1185">Reference proteome</keyword>
<evidence type="ECO:0000256" key="7">
    <source>
        <dbReference type="ARBA" id="ARBA00022729"/>
    </source>
</evidence>
<keyword evidence="5" id="KW-0121">Carboxypeptidase</keyword>
<evidence type="ECO:0000256" key="2">
    <source>
        <dbReference type="ARBA" id="ARBA00004752"/>
    </source>
</evidence>
<dbReference type="Gene3D" id="3.40.710.10">
    <property type="entry name" value="DD-peptidase/beta-lactamase superfamily"/>
    <property type="match status" value="1"/>
</dbReference>
<comment type="similarity">
    <text evidence="3 15">Belongs to the peptidase S11 family.</text>
</comment>
<evidence type="ECO:0000256" key="6">
    <source>
        <dbReference type="ARBA" id="ARBA00022670"/>
    </source>
</evidence>
<evidence type="ECO:0000256" key="5">
    <source>
        <dbReference type="ARBA" id="ARBA00022645"/>
    </source>
</evidence>
<dbReference type="SMART" id="SM00936">
    <property type="entry name" value="PBP5_C"/>
    <property type="match status" value="1"/>
</dbReference>
<keyword evidence="6" id="KW-0645">Protease</keyword>
<evidence type="ECO:0000259" key="17">
    <source>
        <dbReference type="SMART" id="SM00936"/>
    </source>
</evidence>
<gene>
    <name evidence="18" type="ORF">SY83_06285</name>
</gene>
<keyword evidence="10" id="KW-0573">Peptidoglycan synthesis</keyword>
<dbReference type="Gene3D" id="2.60.410.10">
    <property type="entry name" value="D-Ala-D-Ala carboxypeptidase, C-terminal domain"/>
    <property type="match status" value="1"/>
</dbReference>
<evidence type="ECO:0000256" key="9">
    <source>
        <dbReference type="ARBA" id="ARBA00022960"/>
    </source>
</evidence>
<keyword evidence="7 16" id="KW-0732">Signal</keyword>
<feature type="active site" description="Acyl-ester intermediate" evidence="13">
    <location>
        <position position="63"/>
    </location>
</feature>
<organism evidence="18 19">
    <name type="scientific">Paenibacillus swuensis</name>
    <dbReference type="NCBI Taxonomy" id="1178515"/>
    <lineage>
        <taxon>Bacteria</taxon>
        <taxon>Bacillati</taxon>
        <taxon>Bacillota</taxon>
        <taxon>Bacilli</taxon>
        <taxon>Bacillales</taxon>
        <taxon>Paenibacillaceae</taxon>
        <taxon>Paenibacillus</taxon>
    </lineage>
</organism>
<dbReference type="GO" id="GO:0009002">
    <property type="term" value="F:serine-type D-Ala-D-Ala carboxypeptidase activity"/>
    <property type="evidence" value="ECO:0007669"/>
    <property type="project" value="UniProtKB-EC"/>
</dbReference>
<dbReference type="UniPathway" id="UPA00219"/>
<keyword evidence="9" id="KW-0133">Cell shape</keyword>
<feature type="active site" description="Proton acceptor" evidence="13">
    <location>
        <position position="66"/>
    </location>
</feature>
<comment type="pathway">
    <text evidence="2">Cell wall biogenesis; peptidoglycan biosynthesis.</text>
</comment>
<dbReference type="EMBL" id="CP011388">
    <property type="protein sequence ID" value="ANE48760.1"/>
    <property type="molecule type" value="Genomic_DNA"/>
</dbReference>
<dbReference type="PANTHER" id="PTHR21581">
    <property type="entry name" value="D-ALANYL-D-ALANINE CARBOXYPEPTIDASE"/>
    <property type="match status" value="1"/>
</dbReference>
<feature type="chain" id="PRO_5008000943" description="serine-type D-Ala-D-Ala carboxypeptidase" evidence="16">
    <location>
        <begin position="25"/>
        <end position="424"/>
    </location>
</feature>
<dbReference type="PANTHER" id="PTHR21581:SF11">
    <property type="entry name" value="D-ALANYL-D-ALANINE CARBOXYPEPTIDASE DACA"/>
    <property type="match status" value="1"/>
</dbReference>
<evidence type="ECO:0000256" key="4">
    <source>
        <dbReference type="ARBA" id="ARBA00012448"/>
    </source>
</evidence>
<reference evidence="18 19" key="1">
    <citation type="submission" date="2015-01" db="EMBL/GenBank/DDBJ databases">
        <title>Paenibacillus swuensis/DY6/whole genome sequencing.</title>
        <authorList>
            <person name="Kim M.K."/>
            <person name="Srinivasan S."/>
            <person name="Lee J.-J."/>
        </authorList>
    </citation>
    <scope>NUCLEOTIDE SEQUENCE [LARGE SCALE GENOMIC DNA]</scope>
    <source>
        <strain evidence="18 19">DY6</strain>
    </source>
</reference>
<dbReference type="InterPro" id="IPR037167">
    <property type="entry name" value="Peptidase_S11_C_sf"/>
</dbReference>
<keyword evidence="11" id="KW-0961">Cell wall biogenesis/degradation</keyword>
<dbReference type="KEGG" id="pswu:SY83_06285"/>
<dbReference type="InterPro" id="IPR018044">
    <property type="entry name" value="Peptidase_S11"/>
</dbReference>
<evidence type="ECO:0000256" key="12">
    <source>
        <dbReference type="ARBA" id="ARBA00034000"/>
    </source>
</evidence>
<sequence length="424" mass="46645">MIMILCFTLMMNMAFTLQPSPTNAAPAPLAPLQLDANSAVLIEESTGQVLYSMNADVAYPPASMSKMMTEYIVMEHIQSGKLTWEQSVTTTENAAAQIGSRIFLAEGDQHSVKDLYTAMAVGSANDATVALAEQISGTEQTFVKLMNDTAKRLGLSDKTHFINATGLSRSDMPDAFRPQAADKETLMTAMDSAKLAYHIVKDHPETLEISKIPSYKFRERDTKPMINYNWMLEGNKDNENFRKYVYEGLDGLKTGHTSQAGYCFTGTAKRGEMRLISVVMGAKTEPKRFIETKKVLDYGFNNFELKTIVAEGAELPDVKTAKVTKGKELEIPVVAEKAISVVMRKGDTPESVKITTTPTAADKLVAPIKKGQEVGIVTLTYGDSKQTMKLVAKEDMSKAGGLKLFFRGIKEFFGELFSGIKNLF</sequence>
<feature type="signal peptide" evidence="16">
    <location>
        <begin position="1"/>
        <end position="24"/>
    </location>
</feature>
<evidence type="ECO:0000256" key="11">
    <source>
        <dbReference type="ARBA" id="ARBA00023316"/>
    </source>
</evidence>
<evidence type="ECO:0000256" key="14">
    <source>
        <dbReference type="PIRSR" id="PIRSR618044-2"/>
    </source>
</evidence>